<gene>
    <name evidence="1" type="ORF">N656DRAFT_782178</name>
</gene>
<name>A0AAN6QI97_9PEZI</name>
<organism evidence="1 2">
    <name type="scientific">Canariomyces notabilis</name>
    <dbReference type="NCBI Taxonomy" id="2074819"/>
    <lineage>
        <taxon>Eukaryota</taxon>
        <taxon>Fungi</taxon>
        <taxon>Dikarya</taxon>
        <taxon>Ascomycota</taxon>
        <taxon>Pezizomycotina</taxon>
        <taxon>Sordariomycetes</taxon>
        <taxon>Sordariomycetidae</taxon>
        <taxon>Sordariales</taxon>
        <taxon>Chaetomiaceae</taxon>
        <taxon>Canariomyces</taxon>
    </lineage>
</organism>
<protein>
    <submittedName>
        <fullName evidence="1">Uncharacterized protein</fullName>
    </submittedName>
</protein>
<keyword evidence="2" id="KW-1185">Reference proteome</keyword>
<dbReference type="EMBL" id="MU853352">
    <property type="protein sequence ID" value="KAK4110136.1"/>
    <property type="molecule type" value="Genomic_DNA"/>
</dbReference>
<dbReference type="GeneID" id="89939840"/>
<accession>A0AAN6QI97</accession>
<sequence>MAAQMSSPELHPASASLSLVISALTVLNLSTTGKILGFHSSLRVYILSQPVLCGFAAFWRLLRLIHRLGTKPPSLEQLFIAIKRRFRDLSNSFHPENSAPTPEESRNWPTFFPLVLRLLAFLLGTIWGPVKLFATDGLLWTKVWAGCYTAYYMVTICAGAVEEEGIATEEAGSTGPGNSWIDHGEVYSGYLAILLQLAVFSCVDLKPIHPDRDILKGYQFRFYRLLAHFVAYLQYIRGPFAPVPRLVALAVLGYLFGQTPSTLYFLSTGSMPLVAWWFSTSEFAQNHLCLSARGTECSVRESVFAFDLFLRLLFFSIYGYTVHYHPEETAKASWLEWLP</sequence>
<evidence type="ECO:0000313" key="1">
    <source>
        <dbReference type="EMBL" id="KAK4110136.1"/>
    </source>
</evidence>
<comment type="caution">
    <text evidence="1">The sequence shown here is derived from an EMBL/GenBank/DDBJ whole genome shotgun (WGS) entry which is preliminary data.</text>
</comment>
<reference evidence="1" key="2">
    <citation type="submission" date="2023-05" db="EMBL/GenBank/DDBJ databases">
        <authorList>
            <consortium name="Lawrence Berkeley National Laboratory"/>
            <person name="Steindorff A."/>
            <person name="Hensen N."/>
            <person name="Bonometti L."/>
            <person name="Westerberg I."/>
            <person name="Brannstrom I.O."/>
            <person name="Guillou S."/>
            <person name="Cros-Aarteil S."/>
            <person name="Calhoun S."/>
            <person name="Haridas S."/>
            <person name="Kuo A."/>
            <person name="Mondo S."/>
            <person name="Pangilinan J."/>
            <person name="Riley R."/>
            <person name="Labutti K."/>
            <person name="Andreopoulos B."/>
            <person name="Lipzen A."/>
            <person name="Chen C."/>
            <person name="Yanf M."/>
            <person name="Daum C."/>
            <person name="Ng V."/>
            <person name="Clum A."/>
            <person name="Ohm R."/>
            <person name="Martin F."/>
            <person name="Silar P."/>
            <person name="Natvig D."/>
            <person name="Lalanne C."/>
            <person name="Gautier V."/>
            <person name="Ament-Velasquez S.L."/>
            <person name="Kruys A."/>
            <person name="Hutchinson M.I."/>
            <person name="Powell A.J."/>
            <person name="Barry K."/>
            <person name="Miller A.N."/>
            <person name="Grigoriev I.V."/>
            <person name="Debuchy R."/>
            <person name="Gladieux P."/>
            <person name="Thoren M.H."/>
            <person name="Johannesson H."/>
        </authorList>
    </citation>
    <scope>NUCLEOTIDE SEQUENCE</scope>
    <source>
        <strain evidence="1">CBS 508.74</strain>
    </source>
</reference>
<reference evidence="1" key="1">
    <citation type="journal article" date="2023" name="Mol. Phylogenet. Evol.">
        <title>Genome-scale phylogeny and comparative genomics of the fungal order Sordariales.</title>
        <authorList>
            <person name="Hensen N."/>
            <person name="Bonometti L."/>
            <person name="Westerberg I."/>
            <person name="Brannstrom I.O."/>
            <person name="Guillou S."/>
            <person name="Cros-Aarteil S."/>
            <person name="Calhoun S."/>
            <person name="Haridas S."/>
            <person name="Kuo A."/>
            <person name="Mondo S."/>
            <person name="Pangilinan J."/>
            <person name="Riley R."/>
            <person name="LaButti K."/>
            <person name="Andreopoulos B."/>
            <person name="Lipzen A."/>
            <person name="Chen C."/>
            <person name="Yan M."/>
            <person name="Daum C."/>
            <person name="Ng V."/>
            <person name="Clum A."/>
            <person name="Steindorff A."/>
            <person name="Ohm R.A."/>
            <person name="Martin F."/>
            <person name="Silar P."/>
            <person name="Natvig D.O."/>
            <person name="Lalanne C."/>
            <person name="Gautier V."/>
            <person name="Ament-Velasquez S.L."/>
            <person name="Kruys A."/>
            <person name="Hutchinson M.I."/>
            <person name="Powell A.J."/>
            <person name="Barry K."/>
            <person name="Miller A.N."/>
            <person name="Grigoriev I.V."/>
            <person name="Debuchy R."/>
            <person name="Gladieux P."/>
            <person name="Hiltunen Thoren M."/>
            <person name="Johannesson H."/>
        </authorList>
    </citation>
    <scope>NUCLEOTIDE SEQUENCE</scope>
    <source>
        <strain evidence="1">CBS 508.74</strain>
    </source>
</reference>
<dbReference type="Proteomes" id="UP001302812">
    <property type="component" value="Unassembled WGS sequence"/>
</dbReference>
<dbReference type="AlphaFoldDB" id="A0AAN6QI97"/>
<proteinExistence type="predicted"/>
<evidence type="ECO:0000313" key="2">
    <source>
        <dbReference type="Proteomes" id="UP001302812"/>
    </source>
</evidence>
<dbReference type="RefSeq" id="XP_064667706.1">
    <property type="nucleotide sequence ID" value="XM_064815715.1"/>
</dbReference>